<sequence>MHNKANALIEQMNVVNAEVTRVAEACSDEQWQMGVVEEDGRSVGVVFHHIGIAYPFAISWAGMIAKGEPLPTMTRDELDGFNAHHAQEQANSSQADVVAYLKAVTEETAVALQAFSDEQLERVGAIAMAGGKEFSGEWIVQAFAVGHAKNHLKVIKTTIGMKD</sequence>
<accession>A0A3B0VA08</accession>
<organism evidence="2">
    <name type="scientific">hydrothermal vent metagenome</name>
    <dbReference type="NCBI Taxonomy" id="652676"/>
    <lineage>
        <taxon>unclassified sequences</taxon>
        <taxon>metagenomes</taxon>
        <taxon>ecological metagenomes</taxon>
    </lineage>
</organism>
<gene>
    <name evidence="2" type="ORF">MNBD_CHLOROFLEXI01-5392</name>
</gene>
<dbReference type="EMBL" id="UOEU01000598">
    <property type="protein sequence ID" value="VAW35642.1"/>
    <property type="molecule type" value="Genomic_DNA"/>
</dbReference>
<dbReference type="InterPro" id="IPR024775">
    <property type="entry name" value="DinB-like"/>
</dbReference>
<dbReference type="SUPFAM" id="SSF109854">
    <property type="entry name" value="DinB/YfiT-like putative metalloenzymes"/>
    <property type="match status" value="1"/>
</dbReference>
<proteinExistence type="predicted"/>
<dbReference type="Gene3D" id="1.20.120.450">
    <property type="entry name" value="dinb family like domain"/>
    <property type="match status" value="1"/>
</dbReference>
<dbReference type="InterPro" id="IPR034660">
    <property type="entry name" value="DinB/YfiT-like"/>
</dbReference>
<dbReference type="AlphaFoldDB" id="A0A3B0VA08"/>
<reference evidence="2" key="1">
    <citation type="submission" date="2018-06" db="EMBL/GenBank/DDBJ databases">
        <authorList>
            <person name="Zhirakovskaya E."/>
        </authorList>
    </citation>
    <scope>NUCLEOTIDE SEQUENCE</scope>
</reference>
<name>A0A3B0VA08_9ZZZZ</name>
<evidence type="ECO:0000313" key="2">
    <source>
        <dbReference type="EMBL" id="VAW35642.1"/>
    </source>
</evidence>
<dbReference type="Pfam" id="PF12867">
    <property type="entry name" value="DinB_2"/>
    <property type="match status" value="1"/>
</dbReference>
<protein>
    <recommendedName>
        <fullName evidence="1">DinB-like domain-containing protein</fullName>
    </recommendedName>
</protein>
<evidence type="ECO:0000259" key="1">
    <source>
        <dbReference type="Pfam" id="PF12867"/>
    </source>
</evidence>
<feature type="domain" description="DinB-like" evidence="1">
    <location>
        <begin position="17"/>
        <end position="155"/>
    </location>
</feature>